<gene>
    <name evidence="3" type="ORF">HCJ94_25295</name>
</gene>
<feature type="transmembrane region" description="Helical" evidence="2">
    <location>
        <begin position="562"/>
        <end position="586"/>
    </location>
</feature>
<feature type="transmembrane region" description="Helical" evidence="2">
    <location>
        <begin position="16"/>
        <end position="34"/>
    </location>
</feature>
<dbReference type="SUPFAM" id="SSF52540">
    <property type="entry name" value="P-loop containing nucleoside triphosphate hydrolases"/>
    <property type="match status" value="1"/>
</dbReference>
<proteinExistence type="predicted"/>
<dbReference type="Gene3D" id="3.40.50.300">
    <property type="entry name" value="P-loop containing nucleotide triphosphate hydrolases"/>
    <property type="match status" value="1"/>
</dbReference>
<dbReference type="RefSeq" id="WP_168003543.1">
    <property type="nucleotide sequence ID" value="NZ_JAATEO010000036.1"/>
</dbReference>
<feature type="transmembrane region" description="Helical" evidence="2">
    <location>
        <begin position="598"/>
        <end position="624"/>
    </location>
</feature>
<dbReference type="Gene3D" id="1.25.40.10">
    <property type="entry name" value="Tetratricopeptide repeat domain"/>
    <property type="match status" value="1"/>
</dbReference>
<dbReference type="InterPro" id="IPR011990">
    <property type="entry name" value="TPR-like_helical_dom_sf"/>
</dbReference>
<dbReference type="Proteomes" id="UP000783871">
    <property type="component" value="Unassembled WGS sequence"/>
</dbReference>
<feature type="transmembrane region" description="Helical" evidence="2">
    <location>
        <begin position="442"/>
        <end position="465"/>
    </location>
</feature>
<evidence type="ECO:0000256" key="2">
    <source>
        <dbReference type="SAM" id="Phobius"/>
    </source>
</evidence>
<protein>
    <submittedName>
        <fullName evidence="3">NACHT domain-containing protein</fullName>
    </submittedName>
</protein>
<name>A0ABX0ZD95_9ACTN</name>
<organism evidence="3 4">
    <name type="scientific">Micromonospora thermarum</name>
    <dbReference type="NCBI Taxonomy" id="2720024"/>
    <lineage>
        <taxon>Bacteria</taxon>
        <taxon>Bacillati</taxon>
        <taxon>Actinomycetota</taxon>
        <taxon>Actinomycetes</taxon>
        <taxon>Micromonosporales</taxon>
        <taxon>Micromonosporaceae</taxon>
        <taxon>Micromonospora</taxon>
    </lineage>
</organism>
<accession>A0ABX0ZD95</accession>
<evidence type="ECO:0000256" key="1">
    <source>
        <dbReference type="SAM" id="MobiDB-lite"/>
    </source>
</evidence>
<feature type="region of interest" description="Disordered" evidence="1">
    <location>
        <begin position="679"/>
        <end position="704"/>
    </location>
</feature>
<keyword evidence="2" id="KW-0812">Transmembrane</keyword>
<keyword evidence="2" id="KW-1133">Transmembrane helix</keyword>
<keyword evidence="2" id="KW-0472">Membrane</keyword>
<dbReference type="InterPro" id="IPR027417">
    <property type="entry name" value="P-loop_NTPase"/>
</dbReference>
<feature type="transmembrane region" description="Helical" evidence="2">
    <location>
        <begin position="486"/>
        <end position="507"/>
    </location>
</feature>
<evidence type="ECO:0000313" key="3">
    <source>
        <dbReference type="EMBL" id="NJP35199.1"/>
    </source>
</evidence>
<feature type="transmembrane region" description="Helical" evidence="2">
    <location>
        <begin position="519"/>
        <end position="541"/>
    </location>
</feature>
<sequence length="927" mass="102035">MTNLVTNGIDVMEGRGRAVLVATLAALVVGAVVVESKKAAPTGHSAASAADLFSYQVAQQWAEEAERRGVLPVPLRIRWSSTARPVSASPGVVLGGTTDTEWRETPLSGVSDDIVDLFTTLPHRQLVIIGGPGAGKTATSIMIALSVIRRRRSGDRVPVIVPAYLWTPRQESFDVFLSRYLQDEYPFLAGMAPDGVTLSETLIVAQLVLPIVDGLDELPFDQQARAVTELDRLSAVGQPLVLTCRSREYERIVKTQDAILSRAAVIELQDIEIEAVVAYLSHPGPSSERWKDVFEELRRNPQGPAARALSTPLLLTLAGYGYQQTSAEPSDLLRFATRSELTEHLINRFVRSQYESPRPRPMFKDGPPVRYAVDDAHRWLLTLAAQTRTHGFNSFEWWQLTVDPQTRRPIPRRLKRIALTVALALGAGSGAAISAITSTDHWPLIGSGSLYAFVSASLAIGRAYGDFWPTPYPPRRKHGSNSTDERFSRFMTGWPTLSWPLAIALYAGHVDRAEHSSAALLVTLFFACGPLSGLAVAYIPTWTPFRLKKHARSPLRPLRSSLTNALLAATQWGSIGTVLTLSILALTPSDVTFHSGVWWWAIGAGVWWAIGASFSTGALAWLRFRLAHWGLARRGLLPWKLSEFLSDATNRGVLRRTGSILQFRHALVQLQLARQAFSEASATPAPPERPIDEAVSRPATGTRPRDISELRSLAMADRDPFVHQYIEHLVATRDLDTLRHLSNRTPKKRLHRAAREQFAKLLAELGLFDELRERAYLMYGDTEGGPTFPLDEDSGYVYSSLAARRGDVEELRKLYRAGIGDSFRQLPALLAATNAHDELRELAASGSAEAMSHLADLLISDGELEEAAMILRELLEMTTVKRDYLRASVRLADILCDIGYVEDAIALLQASADAGDAEATNRLNDLT</sequence>
<comment type="caution">
    <text evidence="3">The sequence shown here is derived from an EMBL/GenBank/DDBJ whole genome shotgun (WGS) entry which is preliminary data.</text>
</comment>
<feature type="transmembrane region" description="Helical" evidence="2">
    <location>
        <begin position="417"/>
        <end position="436"/>
    </location>
</feature>
<dbReference type="EMBL" id="JAATEO010000036">
    <property type="protein sequence ID" value="NJP35199.1"/>
    <property type="molecule type" value="Genomic_DNA"/>
</dbReference>
<reference evidence="3 4" key="1">
    <citation type="submission" date="2020-03" db="EMBL/GenBank/DDBJ databases">
        <title>WGS of actinomycetes isolated from Thailand.</title>
        <authorList>
            <person name="Thawai C."/>
        </authorList>
    </citation>
    <scope>NUCLEOTIDE SEQUENCE [LARGE SCALE GENOMIC DNA]</scope>
    <source>
        <strain evidence="3 4">HSS6-12</strain>
    </source>
</reference>
<keyword evidence="4" id="KW-1185">Reference proteome</keyword>
<evidence type="ECO:0000313" key="4">
    <source>
        <dbReference type="Proteomes" id="UP000783871"/>
    </source>
</evidence>